<dbReference type="InterPro" id="IPR051673">
    <property type="entry name" value="SSDNA_exonuclease_RecJ"/>
</dbReference>
<dbReference type="InterPro" id="IPR001667">
    <property type="entry name" value="DDH_dom"/>
</dbReference>
<feature type="domain" description="RecJ OB" evidence="8">
    <location>
        <begin position="432"/>
        <end position="538"/>
    </location>
</feature>
<organism evidence="9 10">
    <name type="scientific">Candidatus Cerribacteria bacterium 'Amazon FNV 2010 28 9'</name>
    <dbReference type="NCBI Taxonomy" id="2081795"/>
    <lineage>
        <taxon>Bacteria</taxon>
        <taxon>Candidatus Cerribacteria</taxon>
    </lineage>
</organism>
<keyword evidence="4" id="KW-0378">Hydrolase</keyword>
<dbReference type="Proteomes" id="UP000246104">
    <property type="component" value="Unassembled WGS sequence"/>
</dbReference>
<reference evidence="9 10" key="1">
    <citation type="submission" date="2018-02" db="EMBL/GenBank/DDBJ databases">
        <title>Genomic Reconstructions from Amazon Rainforest and Pasture Soil Reveal Novel Insights into the Physiology of Candidate Phyla in Tropical Sites.</title>
        <authorList>
            <person name="Kroeger M.E."/>
            <person name="Delmont T."/>
            <person name="Eren A.M."/>
            <person name="Guo J."/>
            <person name="Meyer K.M."/>
            <person name="Khan K."/>
            <person name="Rodrigues J.L.M."/>
            <person name="Bohannan B.J.M."/>
            <person name="Tringe S."/>
            <person name="Borges C.D."/>
            <person name="Tiedje J."/>
            <person name="Tsai S.M."/>
            <person name="Nusslein K."/>
        </authorList>
    </citation>
    <scope>NUCLEOTIDE SEQUENCE [LARGE SCALE GENOMIC DNA]</scope>
    <source>
        <strain evidence="9">Amazon FNV 2010 28 9</strain>
    </source>
</reference>
<evidence type="ECO:0000256" key="4">
    <source>
        <dbReference type="ARBA" id="ARBA00022801"/>
    </source>
</evidence>
<evidence type="ECO:0000256" key="1">
    <source>
        <dbReference type="ARBA" id="ARBA00005915"/>
    </source>
</evidence>
<dbReference type="InterPro" id="IPR041122">
    <property type="entry name" value="RecJ_OB"/>
</dbReference>
<name>A0A317JV79_9BACT</name>
<evidence type="ECO:0000259" key="7">
    <source>
        <dbReference type="Pfam" id="PF02272"/>
    </source>
</evidence>
<evidence type="ECO:0000313" key="10">
    <source>
        <dbReference type="Proteomes" id="UP000246104"/>
    </source>
</evidence>
<keyword evidence="5 9" id="KW-0269">Exonuclease</keyword>
<dbReference type="InterPro" id="IPR003156">
    <property type="entry name" value="DHHA1_dom"/>
</dbReference>
<proteinExistence type="inferred from homology"/>
<dbReference type="Pfam" id="PF01368">
    <property type="entry name" value="DHH"/>
    <property type="match status" value="1"/>
</dbReference>
<dbReference type="SUPFAM" id="SSF64182">
    <property type="entry name" value="DHH phosphoesterases"/>
    <property type="match status" value="1"/>
</dbReference>
<dbReference type="GO" id="GO:0003676">
    <property type="term" value="F:nucleic acid binding"/>
    <property type="evidence" value="ECO:0007669"/>
    <property type="project" value="InterPro"/>
</dbReference>
<evidence type="ECO:0000259" key="6">
    <source>
        <dbReference type="Pfam" id="PF01368"/>
    </source>
</evidence>
<sequence>MQWNIQNTVVPKNAEELIAVLITNRHIEDRQTFLHPKHPMDISLQEVGLDQKEMSKAVERLETARQNNQSVIIFGDYDCDGVCATAVLWETMHTNGWNVFPFIPNRQAHGYGLSSVALDEILGAAHKPAVLITVDNGIVAHTQFERLRQEGVYTILTDHHESDGKFPPAEAILHTTKLCGTTVAWMLARELGKSESIESMLDLCAIATIADQVPLVDANRSFALFGLEQLNQTTRLGLQLLIQTAGLQLGEIDTYAVNFGIAPRINAMGRLESALDALRALCTTNPTRALQLIGKLQDVNEARQNLTTEMIECALAQASEWKDERIIIVADPSFHEGVIGLIASKLTETFYKPSIVLSIGEKTAKGSARSVSGVHITNLLRSVKNDLLEVGGHPMAAGLKLEVGALESFKTHLYEQARIVVDVELLTPRLDVDCVIDPSLLSLEIVETLQQLEPFGAANREPIFAVDECIVEHCSPVGKEGKHLKLKLCVGTIKLDAIWFGKGEQCAAYPVGSAFRCAGYLRINEWKKRKNIQLLLKDIQAQ</sequence>
<dbReference type="PANTHER" id="PTHR30255">
    <property type="entry name" value="SINGLE-STRANDED-DNA-SPECIFIC EXONUCLEASE RECJ"/>
    <property type="match status" value="1"/>
</dbReference>
<comment type="similarity">
    <text evidence="1">Belongs to the RecJ family.</text>
</comment>
<gene>
    <name evidence="9" type="primary">recJ</name>
    <name evidence="9" type="ORF">C5B42_00465</name>
</gene>
<dbReference type="InterPro" id="IPR038763">
    <property type="entry name" value="DHH_sf"/>
</dbReference>
<keyword evidence="3" id="KW-0540">Nuclease</keyword>
<dbReference type="PANTHER" id="PTHR30255:SF2">
    <property type="entry name" value="SINGLE-STRANDED-DNA-SPECIFIC EXONUCLEASE RECJ"/>
    <property type="match status" value="1"/>
</dbReference>
<dbReference type="InterPro" id="IPR004610">
    <property type="entry name" value="RecJ"/>
</dbReference>
<dbReference type="GO" id="GO:0006281">
    <property type="term" value="P:DNA repair"/>
    <property type="evidence" value="ECO:0007669"/>
    <property type="project" value="InterPro"/>
</dbReference>
<protein>
    <recommendedName>
        <fullName evidence="2">Single-stranded-DNA-specific exonuclease RecJ</fullName>
    </recommendedName>
</protein>
<dbReference type="Pfam" id="PF02272">
    <property type="entry name" value="DHHA1"/>
    <property type="match status" value="1"/>
</dbReference>
<accession>A0A317JV79</accession>
<dbReference type="GO" id="GO:0006310">
    <property type="term" value="P:DNA recombination"/>
    <property type="evidence" value="ECO:0007669"/>
    <property type="project" value="InterPro"/>
</dbReference>
<dbReference type="Gene3D" id="2.40.50.460">
    <property type="match status" value="1"/>
</dbReference>
<evidence type="ECO:0000256" key="3">
    <source>
        <dbReference type="ARBA" id="ARBA00022722"/>
    </source>
</evidence>
<evidence type="ECO:0000256" key="5">
    <source>
        <dbReference type="ARBA" id="ARBA00022839"/>
    </source>
</evidence>
<evidence type="ECO:0000313" key="9">
    <source>
        <dbReference type="EMBL" id="PWU24157.1"/>
    </source>
</evidence>
<feature type="domain" description="DHHA1" evidence="7">
    <location>
        <begin position="327"/>
        <end position="413"/>
    </location>
</feature>
<dbReference type="GO" id="GO:0008409">
    <property type="term" value="F:5'-3' exonuclease activity"/>
    <property type="evidence" value="ECO:0007669"/>
    <property type="project" value="InterPro"/>
</dbReference>
<dbReference type="Gene3D" id="3.90.1640.30">
    <property type="match status" value="1"/>
</dbReference>
<evidence type="ECO:0000259" key="8">
    <source>
        <dbReference type="Pfam" id="PF17768"/>
    </source>
</evidence>
<dbReference type="Pfam" id="PF17768">
    <property type="entry name" value="RecJ_OB"/>
    <property type="match status" value="1"/>
</dbReference>
<evidence type="ECO:0000256" key="2">
    <source>
        <dbReference type="ARBA" id="ARBA00019841"/>
    </source>
</evidence>
<comment type="caution">
    <text evidence="9">The sequence shown here is derived from an EMBL/GenBank/DDBJ whole genome shotgun (WGS) entry which is preliminary data.</text>
</comment>
<dbReference type="EMBL" id="PSRQ01000009">
    <property type="protein sequence ID" value="PWU24157.1"/>
    <property type="molecule type" value="Genomic_DNA"/>
</dbReference>
<dbReference type="NCBIfam" id="TIGR00644">
    <property type="entry name" value="recJ"/>
    <property type="match status" value="1"/>
</dbReference>
<feature type="domain" description="DDH" evidence="6">
    <location>
        <begin position="71"/>
        <end position="208"/>
    </location>
</feature>
<dbReference type="AlphaFoldDB" id="A0A317JV79"/>